<protein>
    <submittedName>
        <fullName evidence="1">NHL repeatcontaining protein</fullName>
    </submittedName>
</protein>
<dbReference type="AlphaFoldDB" id="L8GLW2"/>
<dbReference type="EMBL" id="KB008073">
    <property type="protein sequence ID" value="ELR14002.1"/>
    <property type="molecule type" value="Genomic_DNA"/>
</dbReference>
<evidence type="ECO:0000313" key="1">
    <source>
        <dbReference type="EMBL" id="ELR14002.1"/>
    </source>
</evidence>
<dbReference type="InterPro" id="IPR012334">
    <property type="entry name" value="Pectin_lyas_fold"/>
</dbReference>
<proteinExistence type="predicted"/>
<evidence type="ECO:0000313" key="2">
    <source>
        <dbReference type="Proteomes" id="UP000011083"/>
    </source>
</evidence>
<dbReference type="VEuPathDB" id="AmoebaDB:ACA1_366130"/>
<dbReference type="Gene3D" id="2.160.20.10">
    <property type="entry name" value="Single-stranded right-handed beta-helix, Pectin lyase-like"/>
    <property type="match status" value="1"/>
</dbReference>
<keyword evidence="2" id="KW-1185">Reference proteome</keyword>
<dbReference type="Proteomes" id="UP000011083">
    <property type="component" value="Unassembled WGS sequence"/>
</dbReference>
<dbReference type="RefSeq" id="XP_004336015.1">
    <property type="nucleotide sequence ID" value="XM_004335967.1"/>
</dbReference>
<organism evidence="1 2">
    <name type="scientific">Acanthamoeba castellanii (strain ATCC 30010 / Neff)</name>
    <dbReference type="NCBI Taxonomy" id="1257118"/>
    <lineage>
        <taxon>Eukaryota</taxon>
        <taxon>Amoebozoa</taxon>
        <taxon>Discosea</taxon>
        <taxon>Longamoebia</taxon>
        <taxon>Centramoebida</taxon>
        <taxon>Acanthamoebidae</taxon>
        <taxon>Acanthamoeba</taxon>
    </lineage>
</organism>
<reference evidence="1 2" key="1">
    <citation type="journal article" date="2013" name="Genome Biol.">
        <title>Genome of Acanthamoeba castellanii highlights extensive lateral gene transfer and early evolution of tyrosine kinase signaling.</title>
        <authorList>
            <person name="Clarke M."/>
            <person name="Lohan A.J."/>
            <person name="Liu B."/>
            <person name="Lagkouvardos I."/>
            <person name="Roy S."/>
            <person name="Zafar N."/>
            <person name="Bertelli C."/>
            <person name="Schilde C."/>
            <person name="Kianianmomeni A."/>
            <person name="Burglin T.R."/>
            <person name="Frech C."/>
            <person name="Turcotte B."/>
            <person name="Kopec K.O."/>
            <person name="Synnott J.M."/>
            <person name="Choo C."/>
            <person name="Paponov I."/>
            <person name="Finkler A."/>
            <person name="Soon Heng Tan C."/>
            <person name="Hutchins A.P."/>
            <person name="Weinmeier T."/>
            <person name="Rattei T."/>
            <person name="Chu J.S."/>
            <person name="Gimenez G."/>
            <person name="Irimia M."/>
            <person name="Rigden D.J."/>
            <person name="Fitzpatrick D.A."/>
            <person name="Lorenzo-Morales J."/>
            <person name="Bateman A."/>
            <person name="Chiu C.H."/>
            <person name="Tang P."/>
            <person name="Hegemann P."/>
            <person name="Fromm H."/>
            <person name="Raoult D."/>
            <person name="Greub G."/>
            <person name="Miranda-Saavedra D."/>
            <person name="Chen N."/>
            <person name="Nash P."/>
            <person name="Ginger M.L."/>
            <person name="Horn M."/>
            <person name="Schaap P."/>
            <person name="Caler L."/>
            <person name="Loftus B."/>
        </authorList>
    </citation>
    <scope>NUCLEOTIDE SEQUENCE [LARGE SCALE GENOMIC DNA]</scope>
    <source>
        <strain evidence="1 2">Neff</strain>
    </source>
</reference>
<dbReference type="OrthoDB" id="205145at2759"/>
<dbReference type="KEGG" id="acan:ACA1_366130"/>
<sequence>MVAFTTIALVCAQTQNVRWARPGGCDPAICGPTCNGSFECPLPTIQAAVNALGPGGGQVSLFAGTYQGAGNSNIRLANGQFTINAGQGIQSATIDCGGNPGFSVENGNFDFIGLVVQNCQRPGGNGGAFSARFATITLDTLRVTNNAAARGGGLYLESGSGFSFRSFIVNNTATDVGGGIFVTGASFSVVESNVTDNQPDDIACANGSVQEFRPIATGEVTCLPGCGSALCPA</sequence>
<dbReference type="InterPro" id="IPR011050">
    <property type="entry name" value="Pectin_lyase_fold/virulence"/>
</dbReference>
<dbReference type="SUPFAM" id="SSF51126">
    <property type="entry name" value="Pectin lyase-like"/>
    <property type="match status" value="1"/>
</dbReference>
<name>L8GLW2_ACACF</name>
<gene>
    <name evidence="1" type="ORF">ACA1_366130</name>
</gene>
<dbReference type="GeneID" id="14914665"/>
<accession>L8GLW2</accession>